<evidence type="ECO:0000313" key="2">
    <source>
        <dbReference type="EMBL" id="KAK6996846.1"/>
    </source>
</evidence>
<feature type="compositionally biased region" description="Basic and acidic residues" evidence="1">
    <location>
        <begin position="103"/>
        <end position="114"/>
    </location>
</feature>
<gene>
    <name evidence="2" type="ORF">R3P38DRAFT_3221315</name>
</gene>
<dbReference type="AlphaFoldDB" id="A0AAW0A0H0"/>
<comment type="caution">
    <text evidence="2">The sequence shown here is derived from an EMBL/GenBank/DDBJ whole genome shotgun (WGS) entry which is preliminary data.</text>
</comment>
<dbReference type="EMBL" id="JAWWNJ010000095">
    <property type="protein sequence ID" value="KAK6996846.1"/>
    <property type="molecule type" value="Genomic_DNA"/>
</dbReference>
<organism evidence="2 3">
    <name type="scientific">Favolaschia claudopus</name>
    <dbReference type="NCBI Taxonomy" id="2862362"/>
    <lineage>
        <taxon>Eukaryota</taxon>
        <taxon>Fungi</taxon>
        <taxon>Dikarya</taxon>
        <taxon>Basidiomycota</taxon>
        <taxon>Agaricomycotina</taxon>
        <taxon>Agaricomycetes</taxon>
        <taxon>Agaricomycetidae</taxon>
        <taxon>Agaricales</taxon>
        <taxon>Marasmiineae</taxon>
        <taxon>Mycenaceae</taxon>
        <taxon>Favolaschia</taxon>
    </lineage>
</organism>
<evidence type="ECO:0000256" key="1">
    <source>
        <dbReference type="SAM" id="MobiDB-lite"/>
    </source>
</evidence>
<sequence>MSGTGRGRGRGGTRGTRGGRGRGGGRTTAETPQTDLNDSGKRAADGDDLEVAPAPSKKKKKPSTGGEEVEPRKLPHRVKRVQDPGKPDQTAAHRTAEEIEEERAEKAALTAERERRRNEALKELAQINLEQAAADAEEESRAIDTIEDLHELERESVFITKEMAKTKGKKSRKSKKLETRAAIDDATAKLAALQQEDVAKSKKAVAVKSAAAADSKQAGLSKVYRSKFVPTTKSSKESPEPAGLEEEDAESTRPNFEAEMDVERPRLNQLISISGDDSEYEDTPTRVVPAPRDSKSLAKPRQKRGSRSAAPALTPLPTLKLEASSSPFVPDSAADIRGLPALVGATWETRYLPAAYRALYCSDSPMTFALRGDTAASKEAAVAAIQAILDSVHPGNSLKLCWDDEVCKRTVARVREERSDIIAYAFQVVEKSFQTKEYLDQPIKIRDEARYASRPDGPAFHRVPTPRDCPCDPTARNYIKPVDYLETKFIIATVAEFLKNKNGFQLPAERQDKKYDFSDMPRGLFALAAAGVERAFKVFAENGQRPDKLEKFTISLYGTSVASYIKNIARFTRSRWESLLLASEALVATNAPVRDASELDDMRDYMYVPSSPS</sequence>
<dbReference type="Proteomes" id="UP001362999">
    <property type="component" value="Unassembled WGS sequence"/>
</dbReference>
<feature type="region of interest" description="Disordered" evidence="1">
    <location>
        <begin position="210"/>
        <end position="314"/>
    </location>
</feature>
<reference evidence="2 3" key="1">
    <citation type="journal article" date="2024" name="J Genomics">
        <title>Draft genome sequencing and assembly of Favolaschia claudopus CIRM-BRFM 2984 isolated from oak limbs.</title>
        <authorList>
            <person name="Navarro D."/>
            <person name="Drula E."/>
            <person name="Chaduli D."/>
            <person name="Cazenave R."/>
            <person name="Ahrendt S."/>
            <person name="Wang J."/>
            <person name="Lipzen A."/>
            <person name="Daum C."/>
            <person name="Barry K."/>
            <person name="Grigoriev I.V."/>
            <person name="Favel A."/>
            <person name="Rosso M.N."/>
            <person name="Martin F."/>
        </authorList>
    </citation>
    <scope>NUCLEOTIDE SEQUENCE [LARGE SCALE GENOMIC DNA]</scope>
    <source>
        <strain evidence="2 3">CIRM-BRFM 2984</strain>
    </source>
</reference>
<evidence type="ECO:0000313" key="3">
    <source>
        <dbReference type="Proteomes" id="UP001362999"/>
    </source>
</evidence>
<feature type="compositionally biased region" description="Gly residues" evidence="1">
    <location>
        <begin position="1"/>
        <end position="26"/>
    </location>
</feature>
<keyword evidence="3" id="KW-1185">Reference proteome</keyword>
<accession>A0AAW0A0H0</accession>
<protein>
    <submittedName>
        <fullName evidence="2">Uncharacterized protein</fullName>
    </submittedName>
</protein>
<name>A0AAW0A0H0_9AGAR</name>
<feature type="region of interest" description="Disordered" evidence="1">
    <location>
        <begin position="1"/>
        <end position="114"/>
    </location>
</feature>
<proteinExistence type="predicted"/>